<evidence type="ECO:0000313" key="1">
    <source>
        <dbReference type="EMBL" id="GJT78871.1"/>
    </source>
</evidence>
<keyword evidence="2" id="KW-1185">Reference proteome</keyword>
<dbReference type="Proteomes" id="UP001151760">
    <property type="component" value="Unassembled WGS sequence"/>
</dbReference>
<dbReference type="EMBL" id="BQNB010018842">
    <property type="protein sequence ID" value="GJT78871.1"/>
    <property type="molecule type" value="Genomic_DNA"/>
</dbReference>
<name>A0ABQ5GT87_9ASTR</name>
<reference evidence="1" key="1">
    <citation type="journal article" date="2022" name="Int. J. Mol. Sci.">
        <title>Draft Genome of Tanacetum Coccineum: Genomic Comparison of Closely Related Tanacetum-Family Plants.</title>
        <authorList>
            <person name="Yamashiro T."/>
            <person name="Shiraishi A."/>
            <person name="Nakayama K."/>
            <person name="Satake H."/>
        </authorList>
    </citation>
    <scope>NUCLEOTIDE SEQUENCE</scope>
</reference>
<accession>A0ABQ5GT87</accession>
<proteinExistence type="predicted"/>
<gene>
    <name evidence="1" type="ORF">Tco_1045596</name>
</gene>
<sequence>MEEYIQLMADKARGRDQTFNWETATYGEVYCEDLDSFKDFETDFPTIVYNGCINIKSECFFQTHSALLVCNYGVICEDMLEGALFGAKTMIFEDSLILFNKLYPGKKIRRISAWISQENAHSHFPIRHIHVPSYAVSSWITIQRFGE</sequence>
<reference evidence="1" key="2">
    <citation type="submission" date="2022-01" db="EMBL/GenBank/DDBJ databases">
        <authorList>
            <person name="Yamashiro T."/>
            <person name="Shiraishi A."/>
            <person name="Satake H."/>
            <person name="Nakayama K."/>
        </authorList>
    </citation>
    <scope>NUCLEOTIDE SEQUENCE</scope>
</reference>
<protein>
    <submittedName>
        <fullName evidence="1">Uncharacterized protein</fullName>
    </submittedName>
</protein>
<comment type="caution">
    <text evidence="1">The sequence shown here is derived from an EMBL/GenBank/DDBJ whole genome shotgun (WGS) entry which is preliminary data.</text>
</comment>
<evidence type="ECO:0000313" key="2">
    <source>
        <dbReference type="Proteomes" id="UP001151760"/>
    </source>
</evidence>
<organism evidence="1 2">
    <name type="scientific">Tanacetum coccineum</name>
    <dbReference type="NCBI Taxonomy" id="301880"/>
    <lineage>
        <taxon>Eukaryota</taxon>
        <taxon>Viridiplantae</taxon>
        <taxon>Streptophyta</taxon>
        <taxon>Embryophyta</taxon>
        <taxon>Tracheophyta</taxon>
        <taxon>Spermatophyta</taxon>
        <taxon>Magnoliopsida</taxon>
        <taxon>eudicotyledons</taxon>
        <taxon>Gunneridae</taxon>
        <taxon>Pentapetalae</taxon>
        <taxon>asterids</taxon>
        <taxon>campanulids</taxon>
        <taxon>Asterales</taxon>
        <taxon>Asteraceae</taxon>
        <taxon>Asteroideae</taxon>
        <taxon>Anthemideae</taxon>
        <taxon>Anthemidinae</taxon>
        <taxon>Tanacetum</taxon>
    </lineage>
</organism>